<dbReference type="EMBL" id="JYDT01000111">
    <property type="protein sequence ID" value="KRY84580.1"/>
    <property type="molecule type" value="Genomic_DNA"/>
</dbReference>
<proteinExistence type="predicted"/>
<dbReference type="AlphaFoldDB" id="A0A0V1FEU5"/>
<protein>
    <submittedName>
        <fullName evidence="1">Uncharacterized protein</fullName>
    </submittedName>
</protein>
<comment type="caution">
    <text evidence="1">The sequence shown here is derived from an EMBL/GenBank/DDBJ whole genome shotgun (WGS) entry which is preliminary data.</text>
</comment>
<reference evidence="1 2" key="1">
    <citation type="submission" date="2015-01" db="EMBL/GenBank/DDBJ databases">
        <title>Evolution of Trichinella species and genotypes.</title>
        <authorList>
            <person name="Korhonen P.K."/>
            <person name="Edoardo P."/>
            <person name="Giuseppe L.R."/>
            <person name="Gasser R.B."/>
        </authorList>
    </citation>
    <scope>NUCLEOTIDE SEQUENCE [LARGE SCALE GENOMIC DNA]</scope>
    <source>
        <strain evidence="1">ISS470</strain>
    </source>
</reference>
<dbReference type="Proteomes" id="UP000054995">
    <property type="component" value="Unassembled WGS sequence"/>
</dbReference>
<evidence type="ECO:0000313" key="2">
    <source>
        <dbReference type="Proteomes" id="UP000054995"/>
    </source>
</evidence>
<accession>A0A0V1FEU5</accession>
<organism evidence="1 2">
    <name type="scientific">Trichinella pseudospiralis</name>
    <name type="common">Parasitic roundworm</name>
    <dbReference type="NCBI Taxonomy" id="6337"/>
    <lineage>
        <taxon>Eukaryota</taxon>
        <taxon>Metazoa</taxon>
        <taxon>Ecdysozoa</taxon>
        <taxon>Nematoda</taxon>
        <taxon>Enoplea</taxon>
        <taxon>Dorylaimia</taxon>
        <taxon>Trichinellida</taxon>
        <taxon>Trichinellidae</taxon>
        <taxon>Trichinella</taxon>
    </lineage>
</organism>
<keyword evidence="2" id="KW-1185">Reference proteome</keyword>
<name>A0A0V1FEU5_TRIPS</name>
<sequence>MFSYQFYIDAQFVFLNYRCGFMIQEIDHVVQLTMSGPCASNIALSLKRFKWRISSSLLEYSFHKHID</sequence>
<evidence type="ECO:0000313" key="1">
    <source>
        <dbReference type="EMBL" id="KRY84580.1"/>
    </source>
</evidence>
<gene>
    <name evidence="1" type="ORF">T4D_12014</name>
</gene>